<dbReference type="SUPFAM" id="SSF52833">
    <property type="entry name" value="Thioredoxin-like"/>
    <property type="match status" value="1"/>
</dbReference>
<keyword evidence="1" id="KW-0732">Signal</keyword>
<dbReference type="AlphaFoldDB" id="S5DL91"/>
<keyword evidence="2" id="KW-0413">Isomerase</keyword>
<feature type="signal peptide" evidence="1">
    <location>
        <begin position="1"/>
        <end position="20"/>
    </location>
</feature>
<dbReference type="GO" id="GO:0016853">
    <property type="term" value="F:isomerase activity"/>
    <property type="evidence" value="ECO:0007669"/>
    <property type="project" value="UniProtKB-KW"/>
</dbReference>
<evidence type="ECO:0000256" key="1">
    <source>
        <dbReference type="SAM" id="SignalP"/>
    </source>
</evidence>
<dbReference type="InterPro" id="IPR036249">
    <property type="entry name" value="Thioredoxin-like_sf"/>
</dbReference>
<name>S5DL91_9ACTN</name>
<dbReference type="EMBL" id="KC811139">
    <property type="protein sequence ID" value="AGQ19646.1"/>
    <property type="molecule type" value="Genomic_DNA"/>
</dbReference>
<sequence length="159" mass="18087">MKNKLSILFLLIFLPFCTTIDDNLTSDNIRISNFDLVSLINEESIKVDDSFIIINYWASWCLECIEEHELLITLAETNNLKDSVIMVSFQDNIQNSIEFLNNYGYGEIIYAVDESSKLAIESGVFGVPETHIVVNGEIVKKYIGPLNLSNIEEIINNYP</sequence>
<protein>
    <submittedName>
        <fullName evidence="2">Thiol-disulfide isomerase</fullName>
    </submittedName>
</protein>
<evidence type="ECO:0000313" key="2">
    <source>
        <dbReference type="EMBL" id="AGQ19646.1"/>
    </source>
</evidence>
<organism evidence="2">
    <name type="scientific">Candidatus Actinomarina minuta</name>
    <dbReference type="NCBI Taxonomy" id="1389454"/>
    <lineage>
        <taxon>Bacteria</taxon>
        <taxon>Bacillati</taxon>
        <taxon>Actinomycetota</taxon>
        <taxon>Actinomycetes</taxon>
        <taxon>Candidatus Actinomarinidae</taxon>
        <taxon>Candidatus Actinomarinales</taxon>
        <taxon>Candidatus Actinomarineae</taxon>
        <taxon>Candidatus Actinomarinaceae</taxon>
        <taxon>Candidatus Actinomarina</taxon>
    </lineage>
</organism>
<dbReference type="Gene3D" id="3.40.30.10">
    <property type="entry name" value="Glutaredoxin"/>
    <property type="match status" value="1"/>
</dbReference>
<feature type="chain" id="PRO_5039572358" evidence="1">
    <location>
        <begin position="21"/>
        <end position="159"/>
    </location>
</feature>
<accession>S5DL91</accession>
<proteinExistence type="predicted"/>
<reference evidence="2" key="1">
    <citation type="journal article" date="2013" name="Sci. Rep.">
        <title>Metagenomics uncovers a new group of low GC and ultra-small marine Actinobacteria.</title>
        <authorList>
            <person name="Ghai R."/>
            <person name="Mizuno C.M."/>
            <person name="Picazo A."/>
            <person name="Camacho A."/>
            <person name="Rodriguez-Valera F."/>
        </authorList>
    </citation>
    <scope>NUCLEOTIDE SEQUENCE</scope>
</reference>